<evidence type="ECO:0000256" key="3">
    <source>
        <dbReference type="ARBA" id="ARBA00022573"/>
    </source>
</evidence>
<protein>
    <submittedName>
        <fullName evidence="6">Cobalt-precorrin-8x methylmutase</fullName>
        <ecNumber evidence="6">5.4.99.61</ecNumber>
    </submittedName>
</protein>
<dbReference type="InterPro" id="IPR003722">
    <property type="entry name" value="Cbl_synth_CobH/CbiC"/>
</dbReference>
<evidence type="ECO:0000259" key="5">
    <source>
        <dbReference type="Pfam" id="PF02570"/>
    </source>
</evidence>
<dbReference type="InterPro" id="IPR036588">
    <property type="entry name" value="CobH/CbiC_sf"/>
</dbReference>
<reference evidence="6" key="1">
    <citation type="journal article" date="2015" name="Proc. Natl. Acad. Sci. U.S.A.">
        <title>Networks of energetic and metabolic interactions define dynamics in microbial communities.</title>
        <authorList>
            <person name="Embree M."/>
            <person name="Liu J.K."/>
            <person name="Al-Bassam M.M."/>
            <person name="Zengler K."/>
        </authorList>
    </citation>
    <scope>NUCLEOTIDE SEQUENCE</scope>
</reference>
<dbReference type="GO" id="GO:0009236">
    <property type="term" value="P:cobalamin biosynthetic process"/>
    <property type="evidence" value="ECO:0007669"/>
    <property type="project" value="UniProtKB-UniPathway"/>
</dbReference>
<comment type="similarity">
    <text evidence="2">Belongs to the CobH/CbiC family.</text>
</comment>
<keyword evidence="3" id="KW-0169">Cobalamin biosynthesis</keyword>
<name>A0A0W8EA94_9ZZZZ</name>
<evidence type="ECO:0000313" key="6">
    <source>
        <dbReference type="EMBL" id="KUG05461.1"/>
    </source>
</evidence>
<evidence type="ECO:0000256" key="1">
    <source>
        <dbReference type="ARBA" id="ARBA00004953"/>
    </source>
</evidence>
<dbReference type="Gene3D" id="3.40.50.10230">
    <property type="entry name" value="Cobalamin biosynthesis CobH/CbiC, precorrin-8X methylmutase"/>
    <property type="match status" value="1"/>
</dbReference>
<comment type="pathway">
    <text evidence="1">Cofactor biosynthesis; adenosylcobalamin biosynthesis.</text>
</comment>
<dbReference type="Pfam" id="PF02570">
    <property type="entry name" value="CbiC"/>
    <property type="match status" value="1"/>
</dbReference>
<dbReference type="PANTHER" id="PTHR43588">
    <property type="entry name" value="COBALT-PRECORRIN-8 METHYLMUTASE"/>
    <property type="match status" value="1"/>
</dbReference>
<evidence type="ECO:0000256" key="4">
    <source>
        <dbReference type="ARBA" id="ARBA00023235"/>
    </source>
</evidence>
<keyword evidence="4 6" id="KW-0413">Isomerase</keyword>
<comment type="caution">
    <text evidence="6">The sequence shown here is derived from an EMBL/GenBank/DDBJ whole genome shotgun (WGS) entry which is preliminary data.</text>
</comment>
<dbReference type="PANTHER" id="PTHR43588:SF1">
    <property type="entry name" value="COBALT-PRECORRIN-8 METHYLMUTASE"/>
    <property type="match status" value="1"/>
</dbReference>
<dbReference type="EMBL" id="LNQE01001813">
    <property type="protein sequence ID" value="KUG05461.1"/>
    <property type="molecule type" value="Genomic_DNA"/>
</dbReference>
<accession>A0A0W8EA94</accession>
<sequence>MEIIWQPEKIENESMQIIEKFIEGHGYQPVDKDVVKRIIHTTGDPAIAKSIKFQTGAAIDGLKALRKSANVFTDVTMLKAGVNKKKLAGYGGEVICSIGDPRVLEAAQDWNITRAASAMRLFGPQLNAAVVAIGNAPTALFELLDLIEKDIARPALIIATPVGFVGAAESKEMLIETNYPYITVRGTRGGSPLAAAAINALLYYEGEAIRGKEEVG</sequence>
<organism evidence="6">
    <name type="scientific">hydrocarbon metagenome</name>
    <dbReference type="NCBI Taxonomy" id="938273"/>
    <lineage>
        <taxon>unclassified sequences</taxon>
        <taxon>metagenomes</taxon>
        <taxon>ecological metagenomes</taxon>
    </lineage>
</organism>
<dbReference type="UniPathway" id="UPA00148"/>
<dbReference type="AlphaFoldDB" id="A0A0W8EA94"/>
<dbReference type="GO" id="GO:0016993">
    <property type="term" value="F:precorrin-8X methylmutase activity"/>
    <property type="evidence" value="ECO:0007669"/>
    <property type="project" value="UniProtKB-EC"/>
</dbReference>
<dbReference type="EC" id="5.4.99.61" evidence="6"/>
<evidence type="ECO:0000256" key="2">
    <source>
        <dbReference type="ARBA" id="ARBA00009774"/>
    </source>
</evidence>
<proteinExistence type="inferred from homology"/>
<gene>
    <name evidence="6" type="ORF">ASZ90_017143</name>
</gene>
<feature type="domain" description="Cobalamin biosynthesis precorrin-8X methylmutase CobH/CbiC" evidence="5">
    <location>
        <begin position="9"/>
        <end position="203"/>
    </location>
</feature>
<dbReference type="SUPFAM" id="SSF63965">
    <property type="entry name" value="Precorrin-8X methylmutase CbiC/CobH"/>
    <property type="match status" value="1"/>
</dbReference>